<accession>A0ABV0XSQ5</accession>
<proteinExistence type="predicted"/>
<evidence type="ECO:0000313" key="1">
    <source>
        <dbReference type="EMBL" id="MEQ2284375.1"/>
    </source>
</evidence>
<comment type="caution">
    <text evidence="1">The sequence shown here is derived from an EMBL/GenBank/DDBJ whole genome shotgun (WGS) entry which is preliminary data.</text>
</comment>
<reference evidence="1 2" key="1">
    <citation type="submission" date="2021-06" db="EMBL/GenBank/DDBJ databases">
        <authorList>
            <person name="Palmer J.M."/>
        </authorList>
    </citation>
    <scope>NUCLEOTIDE SEQUENCE [LARGE SCALE GENOMIC DNA]</scope>
    <source>
        <strain evidence="1 2">AS_MEX2019</strain>
        <tissue evidence="1">Muscle</tissue>
    </source>
</reference>
<name>A0ABV0XSQ5_9TELE</name>
<evidence type="ECO:0000313" key="2">
    <source>
        <dbReference type="Proteomes" id="UP001469553"/>
    </source>
</evidence>
<organism evidence="1 2">
    <name type="scientific">Ameca splendens</name>
    <dbReference type="NCBI Taxonomy" id="208324"/>
    <lineage>
        <taxon>Eukaryota</taxon>
        <taxon>Metazoa</taxon>
        <taxon>Chordata</taxon>
        <taxon>Craniata</taxon>
        <taxon>Vertebrata</taxon>
        <taxon>Euteleostomi</taxon>
        <taxon>Actinopterygii</taxon>
        <taxon>Neopterygii</taxon>
        <taxon>Teleostei</taxon>
        <taxon>Neoteleostei</taxon>
        <taxon>Acanthomorphata</taxon>
        <taxon>Ovalentaria</taxon>
        <taxon>Atherinomorphae</taxon>
        <taxon>Cyprinodontiformes</taxon>
        <taxon>Goodeidae</taxon>
        <taxon>Ameca</taxon>
    </lineage>
</organism>
<gene>
    <name evidence="1" type="ORF">AMECASPLE_021042</name>
</gene>
<keyword evidence="2" id="KW-1185">Reference proteome</keyword>
<dbReference type="EMBL" id="JAHRIP010011194">
    <property type="protein sequence ID" value="MEQ2284375.1"/>
    <property type="molecule type" value="Genomic_DNA"/>
</dbReference>
<protein>
    <submittedName>
        <fullName evidence="1">Uncharacterized protein</fullName>
    </submittedName>
</protein>
<dbReference type="Proteomes" id="UP001469553">
    <property type="component" value="Unassembled WGS sequence"/>
</dbReference>
<sequence>MYDGARSLRALYVKRRSWIPTAEMSFLFKVIVHSESIRGIHHLLGRAWSNPTALQHRKVQVQVIRLQFKITHRCRRFEVFQACPAVKMGYVCPLGAGNAWGPS</sequence>